<feature type="compositionally biased region" description="Gly residues" evidence="2">
    <location>
        <begin position="132"/>
        <end position="143"/>
    </location>
</feature>
<feature type="region of interest" description="Disordered" evidence="2">
    <location>
        <begin position="693"/>
        <end position="718"/>
    </location>
</feature>
<reference evidence="3" key="2">
    <citation type="journal article" date="2019" name="IMA Fungus">
        <title>Genome sequencing and comparison of five Tilletia species to identify candidate genes for the detection of regulated species infecting wheat.</title>
        <authorList>
            <person name="Nguyen H.D.T."/>
            <person name="Sultana T."/>
            <person name="Kesanakurti P."/>
            <person name="Hambleton S."/>
        </authorList>
    </citation>
    <scope>NUCLEOTIDE SEQUENCE</scope>
    <source>
        <strain evidence="3">DAOMC 236422</strain>
    </source>
</reference>
<feature type="coiled-coil region" evidence="1">
    <location>
        <begin position="807"/>
        <end position="838"/>
    </location>
</feature>
<feature type="compositionally biased region" description="Basic and acidic residues" evidence="2">
    <location>
        <begin position="119"/>
        <end position="128"/>
    </location>
</feature>
<comment type="caution">
    <text evidence="3">The sequence shown here is derived from an EMBL/GenBank/DDBJ whole genome shotgun (WGS) entry which is preliminary data.</text>
</comment>
<feature type="region of interest" description="Disordered" evidence="2">
    <location>
        <begin position="1036"/>
        <end position="1063"/>
    </location>
</feature>
<keyword evidence="4" id="KW-1185">Reference proteome</keyword>
<evidence type="ECO:0000256" key="2">
    <source>
        <dbReference type="SAM" id="MobiDB-lite"/>
    </source>
</evidence>
<dbReference type="InterPro" id="IPR055335">
    <property type="entry name" value="Ucp6/RUP1"/>
</dbReference>
<organism evidence="3 4">
    <name type="scientific">Tilletia walkeri</name>
    <dbReference type="NCBI Taxonomy" id="117179"/>
    <lineage>
        <taxon>Eukaryota</taxon>
        <taxon>Fungi</taxon>
        <taxon>Dikarya</taxon>
        <taxon>Basidiomycota</taxon>
        <taxon>Ustilaginomycotina</taxon>
        <taxon>Exobasidiomycetes</taxon>
        <taxon>Tilletiales</taxon>
        <taxon>Tilletiaceae</taxon>
        <taxon>Tilletia</taxon>
    </lineage>
</organism>
<reference evidence="3" key="1">
    <citation type="submission" date="2016-04" db="EMBL/GenBank/DDBJ databases">
        <authorList>
            <person name="Nguyen H.D."/>
            <person name="Samba Siva P."/>
            <person name="Cullis J."/>
            <person name="Levesque C.A."/>
            <person name="Hambleton S."/>
        </authorList>
    </citation>
    <scope>NUCLEOTIDE SEQUENCE</scope>
    <source>
        <strain evidence="3">DAOMC 236422</strain>
    </source>
</reference>
<feature type="compositionally biased region" description="Basic and acidic residues" evidence="2">
    <location>
        <begin position="189"/>
        <end position="211"/>
    </location>
</feature>
<feature type="compositionally biased region" description="Polar residues" evidence="2">
    <location>
        <begin position="212"/>
        <end position="223"/>
    </location>
</feature>
<feature type="region of interest" description="Disordered" evidence="2">
    <location>
        <begin position="53"/>
        <end position="73"/>
    </location>
</feature>
<feature type="region of interest" description="Disordered" evidence="2">
    <location>
        <begin position="741"/>
        <end position="764"/>
    </location>
</feature>
<evidence type="ECO:0008006" key="5">
    <source>
        <dbReference type="Google" id="ProtNLM"/>
    </source>
</evidence>
<dbReference type="CDD" id="cd14273">
    <property type="entry name" value="UBA_TAP-C_like"/>
    <property type="match status" value="1"/>
</dbReference>
<dbReference type="PANTHER" id="PTHR39597:SF1">
    <property type="entry name" value="UBA DOMAIN-CONTAINING PROTEIN RUP1"/>
    <property type="match status" value="1"/>
</dbReference>
<gene>
    <name evidence="3" type="ORF">A4X09_0g2662</name>
</gene>
<dbReference type="PANTHER" id="PTHR39597">
    <property type="entry name" value="UBA DOMAIN-CONTAINING PROTEIN RUP1"/>
    <property type="match status" value="1"/>
</dbReference>
<dbReference type="InterPro" id="IPR003903">
    <property type="entry name" value="UIM_dom"/>
</dbReference>
<feature type="compositionally biased region" description="Low complexity" evidence="2">
    <location>
        <begin position="99"/>
        <end position="118"/>
    </location>
</feature>
<sequence>MDDNHSKIQSIVDICGCNEGTAIRLLQSANFDLNSAIDKFFTNGGADIGPSNAVGSSSSARNGGASSSAGASFPAPPALKKPLSIQPAEQVDLGAWNVPYSSSQSSTQPASSPSAQRQPDGRQVKFDEASLGAGGGGGGGGNGASSSNITSRPGPWTPLVGPNPQSNQENIVSPWTLTRPEAMYPLQPRDSEGRVKRARPDAPGDQSDHHSGSSPSQTNTAKRSTALRFSEQGQSQDQQQPFEHMQLDTPPPEPETNNNNNSLANAALYDPNLDAAAEGWNADLDASGDAILPYGPDNFASRGRPPSPPPRREAGTGVDANQLSMQLSSSKEDYELELALQASLQDQGVSSYQGGNGGGGAVIEEDDPELAAAIQASMTDAGMIDSWFSAGSAGFGSKSSGKSGQREAGKVPDHLIALKKKEALNAPPALAAPFESLRLFPLIFHAIYALPPIRRGFQSYEMDRLSSINDMSFFWTGVPAGKKSNAAGLGKWISNEEREKADIVQRLQVLFFFMDRTQRPFCMTGSVLETLPQSVMTLNSGQPDPADVAMYTVGSLFDSYRIAIRAVAGRHSEDQENWVSAMTRIFDTLVSYGVPAPPWPVDAPEDNAEGGPSSSSTAEPTTSTTTTTEPEALVMPTLQTNPLTTFNSTHLELRHTKIVNDMTSAVLTVLEDDAALVTIPGETLCVGVKRETPRDGSVGSVGSGNGKGKEKEGGGSGFRPWRIDKHFYADPFLWERRRGVAHGQAPGEAKRMEDLKRRRDDLTQKTQRRKWLGAPAGKDAITLMNDSIAYLEGPGLESGDAIRTQTNEEAAVKLKQIREHLQNELNALDKAIAADEDMLAKGHAERIDTFRKMYEGKPEWQTVRYDLRAVLIKSGDAAWAYVQHRGHWFRVQDGHIHATDETTALGDESGASEPNGGVFFLAYVRSDAIQGVDLKNGEYEEKKGKGLISDAEAEMMGELLEHGVEGPLAAPEPFAEAIETDNEEFQAMLLSMPTGSPTTETFPATTGSSSMLPRSALAAISAGFQKDTTINLSGLLQEEHEQRGGDGSPSSSVVVEIDFRDEP</sequence>
<dbReference type="SUPFAM" id="SSF46934">
    <property type="entry name" value="UBA-like"/>
    <property type="match status" value="1"/>
</dbReference>
<keyword evidence="1" id="KW-0175">Coiled coil</keyword>
<feature type="region of interest" description="Disordered" evidence="2">
    <location>
        <begin position="98"/>
        <end position="265"/>
    </location>
</feature>
<dbReference type="EMBL" id="LWDG02000083">
    <property type="protein sequence ID" value="KAE8269677.1"/>
    <property type="molecule type" value="Genomic_DNA"/>
</dbReference>
<dbReference type="AlphaFoldDB" id="A0A8X7N9I4"/>
<feature type="region of interest" description="Disordered" evidence="2">
    <location>
        <begin position="597"/>
        <end position="641"/>
    </location>
</feature>
<feature type="compositionally biased region" description="Polar residues" evidence="2">
    <location>
        <begin position="163"/>
        <end position="176"/>
    </location>
</feature>
<dbReference type="Pfam" id="PF14555">
    <property type="entry name" value="UBA_4"/>
    <property type="match status" value="1"/>
</dbReference>
<feature type="compositionally biased region" description="Low complexity" evidence="2">
    <location>
        <begin position="612"/>
        <end position="632"/>
    </location>
</feature>
<evidence type="ECO:0000256" key="1">
    <source>
        <dbReference type="SAM" id="Coils"/>
    </source>
</evidence>
<dbReference type="Gene3D" id="1.10.8.10">
    <property type="entry name" value="DNA helicase RuvA subunit, C-terminal domain"/>
    <property type="match status" value="1"/>
</dbReference>
<feature type="compositionally biased region" description="Basic and acidic residues" evidence="2">
    <location>
        <begin position="748"/>
        <end position="763"/>
    </location>
</feature>
<name>A0A8X7N9I4_9BASI</name>
<dbReference type="Proteomes" id="UP000078113">
    <property type="component" value="Unassembled WGS sequence"/>
</dbReference>
<accession>A0A8X7N9I4</accession>
<dbReference type="PROSITE" id="PS50330">
    <property type="entry name" value="UIM"/>
    <property type="match status" value="1"/>
</dbReference>
<evidence type="ECO:0000313" key="3">
    <source>
        <dbReference type="EMBL" id="KAE8269677.1"/>
    </source>
</evidence>
<proteinExistence type="predicted"/>
<evidence type="ECO:0000313" key="4">
    <source>
        <dbReference type="Proteomes" id="UP000078113"/>
    </source>
</evidence>
<feature type="region of interest" description="Disordered" evidence="2">
    <location>
        <begin position="293"/>
        <end position="318"/>
    </location>
</feature>
<protein>
    <recommendedName>
        <fullName evidence="5">UBA domain-containing protein</fullName>
    </recommendedName>
</protein>
<dbReference type="InterPro" id="IPR009060">
    <property type="entry name" value="UBA-like_sf"/>
</dbReference>
<dbReference type="SMART" id="SM00726">
    <property type="entry name" value="UIM"/>
    <property type="match status" value="2"/>
</dbReference>